<comment type="subcellular location">
    <subcellularLocation>
        <location evidence="1">Cell outer membrane</location>
    </subcellularLocation>
</comment>
<evidence type="ECO:0000256" key="5">
    <source>
        <dbReference type="ARBA" id="ARBA00023237"/>
    </source>
</evidence>
<organism evidence="9 10">
    <name type="scientific">Larkinella insperata</name>
    <dbReference type="NCBI Taxonomy" id="332158"/>
    <lineage>
        <taxon>Bacteria</taxon>
        <taxon>Pseudomonadati</taxon>
        <taxon>Bacteroidota</taxon>
        <taxon>Cytophagia</taxon>
        <taxon>Cytophagales</taxon>
        <taxon>Spirosomataceae</taxon>
        <taxon>Larkinella</taxon>
    </lineage>
</organism>
<dbReference type="Gene3D" id="1.25.40.390">
    <property type="match status" value="1"/>
</dbReference>
<feature type="signal peptide" evidence="6">
    <location>
        <begin position="1"/>
        <end position="21"/>
    </location>
</feature>
<accession>A0ABW3QEC0</accession>
<dbReference type="EMBL" id="JBHTLP010000023">
    <property type="protein sequence ID" value="MFD1144829.1"/>
    <property type="molecule type" value="Genomic_DNA"/>
</dbReference>
<evidence type="ECO:0000313" key="9">
    <source>
        <dbReference type="EMBL" id="MFD1144829.1"/>
    </source>
</evidence>
<dbReference type="InterPro" id="IPR012944">
    <property type="entry name" value="SusD_RagB_dom"/>
</dbReference>
<evidence type="ECO:0000256" key="6">
    <source>
        <dbReference type="SAM" id="SignalP"/>
    </source>
</evidence>
<dbReference type="InterPro" id="IPR011990">
    <property type="entry name" value="TPR-like_helical_dom_sf"/>
</dbReference>
<keyword evidence="4" id="KW-0472">Membrane</keyword>
<feature type="domain" description="SusD-like N-terminal" evidence="8">
    <location>
        <begin position="98"/>
        <end position="222"/>
    </location>
</feature>
<evidence type="ECO:0000256" key="2">
    <source>
        <dbReference type="ARBA" id="ARBA00006275"/>
    </source>
</evidence>
<evidence type="ECO:0000256" key="3">
    <source>
        <dbReference type="ARBA" id="ARBA00022729"/>
    </source>
</evidence>
<dbReference type="InterPro" id="IPR033985">
    <property type="entry name" value="SusD-like_N"/>
</dbReference>
<evidence type="ECO:0000256" key="1">
    <source>
        <dbReference type="ARBA" id="ARBA00004442"/>
    </source>
</evidence>
<keyword evidence="5" id="KW-0998">Cell outer membrane</keyword>
<keyword evidence="10" id="KW-1185">Reference proteome</keyword>
<dbReference type="PROSITE" id="PS51257">
    <property type="entry name" value="PROKAR_LIPOPROTEIN"/>
    <property type="match status" value="1"/>
</dbReference>
<dbReference type="RefSeq" id="WP_265993895.1">
    <property type="nucleotide sequence ID" value="NZ_CP110973.1"/>
</dbReference>
<sequence>MKRIQALIIATAFLGMTSSCSDFLNEEVRADYPESAFYQTQAQAVLAMNAAYVPLAFSTDRNRLWVFGDVASDDAAKGGDPGDQADIGLIDDFQIFPSNGAVESQWGEWYEGISRCNIVLQKVPGITMSADIKNRILGEARFLRALYYFYLVNTYGPVPVLLEPKNPEELQIAQSPVEEIYTRVIEADLAEAIKNLPAAHSGSDVGRATKGAATALLAKAYLYQKKWQPAAETAAQVQALGDYELLPVYRQNFDQNFKNNKEAIFSVQHLTNQVPFMGNRLNQWFAPRQNENGYFFNAPTPDFVAEFEKTSAGVVDPRLDYTVARAGKPWIDGTPYDPTWSPTGYLNKKHVQPLSEVSKSTKADGNLNYVMIRYADVLLWQAEALNELGRSAEALTFLNQVRKRARESYLHDSTLDSTAVPAGLLPNIVITNQSALREAIYHERRVELGFEFHRYYDLMRWGKEYAENALKDKPSFQYATSRYFPIPQSERDTNKGLKF</sequence>
<dbReference type="SUPFAM" id="SSF48452">
    <property type="entry name" value="TPR-like"/>
    <property type="match status" value="1"/>
</dbReference>
<evidence type="ECO:0000259" key="7">
    <source>
        <dbReference type="Pfam" id="PF07980"/>
    </source>
</evidence>
<evidence type="ECO:0000313" key="10">
    <source>
        <dbReference type="Proteomes" id="UP001597116"/>
    </source>
</evidence>
<comment type="caution">
    <text evidence="9">The sequence shown here is derived from an EMBL/GenBank/DDBJ whole genome shotgun (WGS) entry which is preliminary data.</text>
</comment>
<dbReference type="CDD" id="cd08977">
    <property type="entry name" value="SusD"/>
    <property type="match status" value="1"/>
</dbReference>
<dbReference type="Proteomes" id="UP001597116">
    <property type="component" value="Unassembled WGS sequence"/>
</dbReference>
<keyword evidence="3 6" id="KW-0732">Signal</keyword>
<proteinExistence type="inferred from homology"/>
<feature type="domain" description="RagB/SusD" evidence="7">
    <location>
        <begin position="261"/>
        <end position="497"/>
    </location>
</feature>
<gene>
    <name evidence="9" type="ORF">ACFQ4C_27110</name>
</gene>
<evidence type="ECO:0000259" key="8">
    <source>
        <dbReference type="Pfam" id="PF14322"/>
    </source>
</evidence>
<protein>
    <submittedName>
        <fullName evidence="9">RagB/SusD family nutrient uptake outer membrane protein</fullName>
    </submittedName>
</protein>
<evidence type="ECO:0000256" key="4">
    <source>
        <dbReference type="ARBA" id="ARBA00023136"/>
    </source>
</evidence>
<comment type="similarity">
    <text evidence="2">Belongs to the SusD family.</text>
</comment>
<dbReference type="Pfam" id="PF14322">
    <property type="entry name" value="SusD-like_3"/>
    <property type="match status" value="1"/>
</dbReference>
<name>A0ABW3QEC0_9BACT</name>
<dbReference type="Pfam" id="PF07980">
    <property type="entry name" value="SusD_RagB"/>
    <property type="match status" value="1"/>
</dbReference>
<feature type="chain" id="PRO_5047226621" evidence="6">
    <location>
        <begin position="22"/>
        <end position="499"/>
    </location>
</feature>
<reference evidence="10" key="1">
    <citation type="journal article" date="2019" name="Int. J. Syst. Evol. Microbiol.">
        <title>The Global Catalogue of Microorganisms (GCM) 10K type strain sequencing project: providing services to taxonomists for standard genome sequencing and annotation.</title>
        <authorList>
            <consortium name="The Broad Institute Genomics Platform"/>
            <consortium name="The Broad Institute Genome Sequencing Center for Infectious Disease"/>
            <person name="Wu L."/>
            <person name="Ma J."/>
        </authorList>
    </citation>
    <scope>NUCLEOTIDE SEQUENCE [LARGE SCALE GENOMIC DNA]</scope>
    <source>
        <strain evidence="10">CCUG 55608</strain>
    </source>
</reference>